<evidence type="ECO:0000259" key="1">
    <source>
        <dbReference type="Pfam" id="PF09414"/>
    </source>
</evidence>
<reference evidence="2 3" key="1">
    <citation type="submission" date="2016-12" db="EMBL/GenBank/DDBJ databases">
        <title>Characterization of two jumbo phages RP12 and RP31 infecting the phytopathogen Ralstonia solanacearum.</title>
        <authorList>
            <person name="Kawasaki T."/>
            <person name="Yoshikawa G."/>
            <person name="Ogata H."/>
            <person name="Yamada T."/>
        </authorList>
    </citation>
    <scope>NUCLEOTIDE SEQUENCE [LARGE SCALE GENOMIC DNA]</scope>
    <source>
        <strain evidence="2 3">RP12</strain>
    </source>
</reference>
<dbReference type="EMBL" id="AP017924">
    <property type="protein sequence ID" value="BAW19183.1"/>
    <property type="molecule type" value="Genomic_DNA"/>
</dbReference>
<dbReference type="OrthoDB" id="2887at10239"/>
<sequence>MLVKEETRKLARIVRVDDVRPIPKADRLEVAVVEGWECVIAKGSFAKGDIGLYLEIDAAIALDNPVLASFDKQYLKVTKDEATGKDWTVVKTVRLRGQLSQGLLLPASYIPATIPNKSDVGLNVTNMIDVLKYVSPQEAKLYQLESESAPADASTTRKLIWKLCAWLKKGIVADGLQAWPAGHVKSDEERVQNQSALYNQMVAEDQDVEASFKLDGESATFYTDLDTGAIGVAQRNWSLRTDDVPYTRKESWRVYAADWVRYIARKLAGGRCAVPQWKRGYIAQSVPLVAFFKRNAIDTKLASFNRANTFDFMNGAVLAIQGEMVGPDFNGNAERLKHNQFYVYRAYANGNRRLLPEQTKLVTEALGLQYIPLEAERMKLPPDMKELLKMADGKAFGDPNGIREGLVIKSHVTGQSVKVISNKWLEKKGK</sequence>
<dbReference type="RefSeq" id="YP_009598902.1">
    <property type="nucleotide sequence ID" value="NC_041911.1"/>
</dbReference>
<dbReference type="GeneID" id="40074604"/>
<name>A0A1L7N129_9CAUD</name>
<dbReference type="Proteomes" id="UP000222831">
    <property type="component" value="Segment"/>
</dbReference>
<evidence type="ECO:0000313" key="2">
    <source>
        <dbReference type="EMBL" id="BAW19183.1"/>
    </source>
</evidence>
<dbReference type="Pfam" id="PF21189">
    <property type="entry name" value="PHA02142"/>
    <property type="match status" value="1"/>
</dbReference>
<dbReference type="Pfam" id="PF09414">
    <property type="entry name" value="RNA_ligase"/>
    <property type="match status" value="1"/>
</dbReference>
<dbReference type="KEGG" id="vg:40074604"/>
<dbReference type="Gene3D" id="3.30.470.30">
    <property type="entry name" value="DNA ligase/mRNA capping enzyme"/>
    <property type="match status" value="1"/>
</dbReference>
<protein>
    <submittedName>
        <fullName evidence="2">Putative RNA ligase</fullName>
    </submittedName>
</protein>
<proteinExistence type="predicted"/>
<dbReference type="GO" id="GO:0016874">
    <property type="term" value="F:ligase activity"/>
    <property type="evidence" value="ECO:0007669"/>
    <property type="project" value="UniProtKB-KW"/>
</dbReference>
<evidence type="ECO:0000313" key="3">
    <source>
        <dbReference type="Proteomes" id="UP000222831"/>
    </source>
</evidence>
<organism evidence="2 3">
    <name type="scientific">Ralstonia phage RP12</name>
    <dbReference type="NCBI Taxonomy" id="1923889"/>
    <lineage>
        <taxon>Viruses</taxon>
        <taxon>Duplodnaviria</taxon>
        <taxon>Heunggongvirae</taxon>
        <taxon>Uroviricota</taxon>
        <taxon>Caudoviricetes</taxon>
        <taxon>Chimalliviridae</taxon>
        <taxon>Ripduovirus</taxon>
        <taxon>Ripduovirus RP12</taxon>
    </lineage>
</organism>
<keyword evidence="3" id="KW-1185">Reference proteome</keyword>
<keyword evidence="2" id="KW-0436">Ligase</keyword>
<accession>A0A1L7N129</accession>
<dbReference type="InterPro" id="IPR021122">
    <property type="entry name" value="RNA_ligase_dom_REL/Rnl2"/>
</dbReference>
<feature type="domain" description="RNA ligase" evidence="1">
    <location>
        <begin position="208"/>
        <end position="419"/>
    </location>
</feature>